<feature type="region of interest" description="Large ATPase domain (RuvB-L)" evidence="9">
    <location>
        <begin position="4"/>
        <end position="184"/>
    </location>
</feature>
<dbReference type="GO" id="GO:0016887">
    <property type="term" value="F:ATP hydrolysis activity"/>
    <property type="evidence" value="ECO:0007669"/>
    <property type="project" value="RHEA"/>
</dbReference>
<feature type="binding site" evidence="9">
    <location>
        <position position="313"/>
    </location>
    <ligand>
        <name>DNA</name>
        <dbReference type="ChEBI" id="CHEBI:16991"/>
    </ligand>
</feature>
<evidence type="ECO:0000313" key="11">
    <source>
        <dbReference type="EMBL" id="OYD14330.1"/>
    </source>
</evidence>
<feature type="binding site" evidence="9">
    <location>
        <position position="69"/>
    </location>
    <ligand>
        <name>ATP</name>
        <dbReference type="ChEBI" id="CHEBI:30616"/>
    </ligand>
</feature>
<proteinExistence type="inferred from homology"/>
<evidence type="ECO:0000256" key="3">
    <source>
        <dbReference type="ARBA" id="ARBA00022763"/>
    </source>
</evidence>
<dbReference type="GO" id="GO:0048476">
    <property type="term" value="C:Holliday junction resolvase complex"/>
    <property type="evidence" value="ECO:0007669"/>
    <property type="project" value="UniProtKB-UniRule"/>
</dbReference>
<dbReference type="SUPFAM" id="SSF46785">
    <property type="entry name" value="Winged helix' DNA-binding domain"/>
    <property type="match status" value="1"/>
</dbReference>
<feature type="domain" description="AAA+ ATPase" evidence="10">
    <location>
        <begin position="54"/>
        <end position="185"/>
    </location>
</feature>
<accession>A0A235BPA5</accession>
<feature type="binding site" evidence="9">
    <location>
        <position position="68"/>
    </location>
    <ligand>
        <name>ATP</name>
        <dbReference type="ChEBI" id="CHEBI:30616"/>
    </ligand>
</feature>
<evidence type="ECO:0000256" key="7">
    <source>
        <dbReference type="ARBA" id="ARBA00023172"/>
    </source>
</evidence>
<dbReference type="GO" id="GO:0005737">
    <property type="term" value="C:cytoplasm"/>
    <property type="evidence" value="ECO:0007669"/>
    <property type="project" value="UniProtKB-SubCell"/>
</dbReference>
<feature type="binding site" evidence="9">
    <location>
        <position position="221"/>
    </location>
    <ligand>
        <name>ATP</name>
        <dbReference type="ChEBI" id="CHEBI:30616"/>
    </ligand>
</feature>
<comment type="similarity">
    <text evidence="9">Belongs to the RuvB family.</text>
</comment>
<evidence type="ECO:0000256" key="8">
    <source>
        <dbReference type="ARBA" id="ARBA00023204"/>
    </source>
</evidence>
<comment type="catalytic activity">
    <reaction evidence="9">
        <text>ATP + H2O = ADP + phosphate + H(+)</text>
        <dbReference type="Rhea" id="RHEA:13065"/>
        <dbReference type="ChEBI" id="CHEBI:15377"/>
        <dbReference type="ChEBI" id="CHEBI:15378"/>
        <dbReference type="ChEBI" id="CHEBI:30616"/>
        <dbReference type="ChEBI" id="CHEBI:43474"/>
        <dbReference type="ChEBI" id="CHEBI:456216"/>
    </reaction>
</comment>
<dbReference type="Pfam" id="PF05491">
    <property type="entry name" value="WHD_RuvB"/>
    <property type="match status" value="1"/>
</dbReference>
<dbReference type="GO" id="GO:0005524">
    <property type="term" value="F:ATP binding"/>
    <property type="evidence" value="ECO:0007669"/>
    <property type="project" value="UniProtKB-UniRule"/>
</dbReference>
<dbReference type="GO" id="GO:0006281">
    <property type="term" value="P:DNA repair"/>
    <property type="evidence" value="ECO:0007669"/>
    <property type="project" value="UniProtKB-UniRule"/>
</dbReference>
<feature type="binding site" evidence="9">
    <location>
        <position position="69"/>
    </location>
    <ligand>
        <name>Mg(2+)</name>
        <dbReference type="ChEBI" id="CHEBI:18420"/>
    </ligand>
</feature>
<dbReference type="EMBL" id="NOZP01000166">
    <property type="protein sequence ID" value="OYD14330.1"/>
    <property type="molecule type" value="Genomic_DNA"/>
</dbReference>
<feature type="binding site" evidence="9">
    <location>
        <position position="70"/>
    </location>
    <ligand>
        <name>ATP</name>
        <dbReference type="ChEBI" id="CHEBI:30616"/>
    </ligand>
</feature>
<dbReference type="NCBIfam" id="TIGR00635">
    <property type="entry name" value="ruvB"/>
    <property type="match status" value="1"/>
</dbReference>
<evidence type="ECO:0000256" key="4">
    <source>
        <dbReference type="ARBA" id="ARBA00022801"/>
    </source>
</evidence>
<dbReference type="Pfam" id="PF17864">
    <property type="entry name" value="AAA_lid_4"/>
    <property type="match status" value="1"/>
</dbReference>
<evidence type="ECO:0000313" key="12">
    <source>
        <dbReference type="Proteomes" id="UP000215559"/>
    </source>
</evidence>
<dbReference type="InterPro" id="IPR008823">
    <property type="entry name" value="RuvB_wg_C"/>
</dbReference>
<keyword evidence="8 9" id="KW-0234">DNA repair</keyword>
<dbReference type="CDD" id="cd00009">
    <property type="entry name" value="AAA"/>
    <property type="match status" value="1"/>
</dbReference>
<feature type="binding site" evidence="9">
    <location>
        <position position="184"/>
    </location>
    <ligand>
        <name>ATP</name>
        <dbReference type="ChEBI" id="CHEBI:30616"/>
    </ligand>
</feature>
<dbReference type="SUPFAM" id="SSF52540">
    <property type="entry name" value="P-loop containing nucleoside triphosphate hydrolases"/>
    <property type="match status" value="1"/>
</dbReference>
<comment type="subcellular location">
    <subcellularLocation>
        <location evidence="9">Cytoplasm</location>
    </subcellularLocation>
</comment>
<keyword evidence="2 9" id="KW-0547">Nucleotide-binding</keyword>
<comment type="caution">
    <text evidence="9">Lacks conserved residue(s) required for the propagation of feature annotation.</text>
</comment>
<dbReference type="PANTHER" id="PTHR42848">
    <property type="match status" value="1"/>
</dbReference>
<dbReference type="GO" id="GO:0000400">
    <property type="term" value="F:four-way junction DNA binding"/>
    <property type="evidence" value="ECO:0007669"/>
    <property type="project" value="UniProtKB-UniRule"/>
</dbReference>
<dbReference type="InterPro" id="IPR036390">
    <property type="entry name" value="WH_DNA-bd_sf"/>
</dbReference>
<sequence length="343" mass="38437">MTEKERLVTPGRLDGEEVLDEQIRPRKLGEFVGQNKVKENLRVFVEAARMRDEPLEHVLLFGPAGLGKTTLAYIIAEEMGTRIRCSSGPILERPVDLAGILTGLAKMDVFFIDEIHRTNKAVEEFLYPALEEFVIDVMIDRGPGARSERIRLNKFTLVGATTRSGLLTAPLRSRFGISFRLDYYPAEDLVQIVKRSARILDIAIDEKAAWEIGKRARGTPRIANRLLRRVRDFAQVQGKEVVDKDITQFALSKLDVDAKGLDEMDKKILLTIIDKFAGGPVGLTSLSVAVGEDPGTIEEVYEPFLVQEGFIQRTPRGRMATTIAYKHFKRKPIKTGQVEFGIG</sequence>
<keyword evidence="11" id="KW-0347">Helicase</keyword>
<dbReference type="Gene3D" id="1.10.8.60">
    <property type="match status" value="1"/>
</dbReference>
<evidence type="ECO:0000256" key="9">
    <source>
        <dbReference type="HAMAP-Rule" id="MF_00016"/>
    </source>
</evidence>
<protein>
    <recommendedName>
        <fullName evidence="9">Holliday junction branch migration complex subunit RuvB</fullName>
        <ecNumber evidence="9">3.6.4.-</ecNumber>
    </recommendedName>
</protein>
<dbReference type="EC" id="3.6.4.-" evidence="9"/>
<dbReference type="PANTHER" id="PTHR42848:SF1">
    <property type="entry name" value="HOLLIDAY JUNCTION BRANCH MIGRATION COMPLEX SUBUNIT RUVB"/>
    <property type="match status" value="1"/>
</dbReference>
<dbReference type="InterPro" id="IPR008824">
    <property type="entry name" value="RuvB-like_N"/>
</dbReference>
<dbReference type="InterPro" id="IPR036388">
    <property type="entry name" value="WH-like_DNA-bd_sf"/>
</dbReference>
<evidence type="ECO:0000256" key="5">
    <source>
        <dbReference type="ARBA" id="ARBA00022840"/>
    </source>
</evidence>
<reference evidence="11 12" key="1">
    <citation type="submission" date="2017-07" db="EMBL/GenBank/DDBJ databases">
        <title>Recovery of genomes from metagenomes via a dereplication, aggregation, and scoring strategy.</title>
        <authorList>
            <person name="Sieber C.M."/>
            <person name="Probst A.J."/>
            <person name="Sharrar A."/>
            <person name="Thomas B.C."/>
            <person name="Hess M."/>
            <person name="Tringe S.G."/>
            <person name="Banfield J.F."/>
        </authorList>
    </citation>
    <scope>NUCLEOTIDE SEQUENCE [LARGE SCALE GENOMIC DNA]</scope>
    <source>
        <strain evidence="11">JGI_Cruoil_03_51_56</strain>
    </source>
</reference>
<dbReference type="GO" id="GO:0006310">
    <property type="term" value="P:DNA recombination"/>
    <property type="evidence" value="ECO:0007669"/>
    <property type="project" value="UniProtKB-UniRule"/>
</dbReference>
<evidence type="ECO:0000259" key="10">
    <source>
        <dbReference type="SMART" id="SM00382"/>
    </source>
</evidence>
<feature type="binding site" evidence="9">
    <location>
        <position position="318"/>
    </location>
    <ligand>
        <name>DNA</name>
        <dbReference type="ChEBI" id="CHEBI:16991"/>
    </ligand>
</feature>
<dbReference type="Gene3D" id="3.40.50.300">
    <property type="entry name" value="P-loop containing nucleotide triphosphate hydrolases"/>
    <property type="match status" value="1"/>
</dbReference>
<gene>
    <name evidence="9" type="primary">ruvB</name>
    <name evidence="11" type="ORF">CH330_08980</name>
</gene>
<dbReference type="Gene3D" id="1.10.10.10">
    <property type="entry name" value="Winged helix-like DNA-binding domain superfamily/Winged helix DNA-binding domain"/>
    <property type="match status" value="1"/>
</dbReference>
<dbReference type="InterPro" id="IPR003593">
    <property type="entry name" value="AAA+_ATPase"/>
</dbReference>
<dbReference type="Pfam" id="PF05496">
    <property type="entry name" value="RuvB_N"/>
    <property type="match status" value="1"/>
</dbReference>
<feature type="binding site" evidence="9">
    <location>
        <position position="174"/>
    </location>
    <ligand>
        <name>ATP</name>
        <dbReference type="ChEBI" id="CHEBI:30616"/>
    </ligand>
</feature>
<comment type="domain">
    <text evidence="9">Has 3 domains, the large (RuvB-L) and small ATPase (RuvB-S) domains and the C-terminal head (RuvB-H) domain. The head domain binds DNA, while the ATPase domains jointly bind ATP, ADP or are empty depending on the state of the subunit in the translocation cycle. During a single DNA translocation step the structure of each domain remains the same, but their relative positions change.</text>
</comment>
<comment type="caution">
    <text evidence="11">The sequence shown here is derived from an EMBL/GenBank/DDBJ whole genome shotgun (WGS) entry which is preliminary data.</text>
</comment>
<dbReference type="GO" id="GO:0009378">
    <property type="term" value="F:four-way junction helicase activity"/>
    <property type="evidence" value="ECO:0007669"/>
    <property type="project" value="InterPro"/>
</dbReference>
<dbReference type="HAMAP" id="MF_00016">
    <property type="entry name" value="DNA_HJ_migration_RuvB"/>
    <property type="match status" value="1"/>
</dbReference>
<keyword evidence="6 9" id="KW-0238">DNA-binding</keyword>
<dbReference type="AlphaFoldDB" id="A0A235BPA5"/>
<comment type="function">
    <text evidence="9">The RuvA-RuvB-RuvC complex processes Holliday junction (HJ) DNA during genetic recombination and DNA repair, while the RuvA-RuvB complex plays an important role in the rescue of blocked DNA replication forks via replication fork reversal (RFR). RuvA specifically binds to HJ cruciform DNA, conferring on it an open structure. The RuvB hexamer acts as an ATP-dependent pump, pulling dsDNA into and through the RuvAB complex. RuvB forms 2 homohexamers on either side of HJ DNA bound by 1 or 2 RuvA tetramers; 4 subunits per hexamer contact DNA at a time. Coordinated motions by a converter formed by DNA-disengaged RuvB subunits stimulates ATP hydrolysis and nucleotide exchange. Immobilization of the converter enables RuvB to convert the ATP-contained energy into a lever motion, pulling 2 nucleotides of DNA out of the RuvA tetramer per ATP hydrolyzed, thus driving DNA branch migration. The RuvB motors rotate together with the DNA substrate, which together with the progressing nucleotide cycle form the mechanistic basis for DNA recombination by continuous HJ branch migration. Branch migration allows RuvC to scan DNA until it finds its consensus sequence, where it cleaves and resolves cruciform DNA.</text>
</comment>
<dbReference type="Proteomes" id="UP000215559">
    <property type="component" value="Unassembled WGS sequence"/>
</dbReference>
<keyword evidence="4 9" id="KW-0378">Hydrolase</keyword>
<dbReference type="InterPro" id="IPR027417">
    <property type="entry name" value="P-loop_NTPase"/>
</dbReference>
<dbReference type="InterPro" id="IPR041445">
    <property type="entry name" value="AAA_lid_4"/>
</dbReference>
<evidence type="ECO:0000256" key="6">
    <source>
        <dbReference type="ARBA" id="ARBA00023125"/>
    </source>
</evidence>
<feature type="binding site" evidence="9">
    <location>
        <position position="24"/>
    </location>
    <ligand>
        <name>ATP</name>
        <dbReference type="ChEBI" id="CHEBI:30616"/>
    </ligand>
</feature>
<feature type="region of interest" description="Head domain (RuvB-H)" evidence="9">
    <location>
        <begin position="258"/>
        <end position="343"/>
    </location>
</feature>
<dbReference type="NCBIfam" id="NF000868">
    <property type="entry name" value="PRK00080.1"/>
    <property type="match status" value="1"/>
</dbReference>
<evidence type="ECO:0000256" key="1">
    <source>
        <dbReference type="ARBA" id="ARBA00022490"/>
    </source>
</evidence>
<evidence type="ECO:0000256" key="2">
    <source>
        <dbReference type="ARBA" id="ARBA00022741"/>
    </source>
</evidence>
<keyword evidence="5 9" id="KW-0067">ATP-binding</keyword>
<dbReference type="InterPro" id="IPR004605">
    <property type="entry name" value="DNA_helicase_Holl-junc_RuvB"/>
</dbReference>
<keyword evidence="3 9" id="KW-0227">DNA damage</keyword>
<keyword evidence="7 9" id="KW-0233">DNA recombination</keyword>
<keyword evidence="1 9" id="KW-0963">Cytoplasm</keyword>
<feature type="binding site" evidence="9">
    <location>
        <position position="65"/>
    </location>
    <ligand>
        <name>ATP</name>
        <dbReference type="ChEBI" id="CHEBI:30616"/>
    </ligand>
</feature>
<dbReference type="SMART" id="SM00382">
    <property type="entry name" value="AAA"/>
    <property type="match status" value="1"/>
</dbReference>
<name>A0A235BPA5_UNCW3</name>
<organism evidence="11 12">
    <name type="scientific">candidate division WOR-3 bacterium JGI_Cruoil_03_51_56</name>
    <dbReference type="NCBI Taxonomy" id="1973747"/>
    <lineage>
        <taxon>Bacteria</taxon>
        <taxon>Bacteria division WOR-3</taxon>
    </lineage>
</organism>
<comment type="subunit">
    <text evidence="9">Homohexamer. Forms an RuvA(8)-RuvB(12)-Holliday junction (HJ) complex. HJ DNA is sandwiched between 2 RuvA tetramers; dsDNA enters through RuvA and exits via RuvB. An RuvB hexamer assembles on each DNA strand where it exits the tetramer. Each RuvB hexamer is contacted by two RuvA subunits (via domain III) on 2 adjacent RuvB subunits; this complex drives branch migration. In the full resolvosome a probable DNA-RuvA(4)-RuvB(12)-RuvC(2) complex forms which resolves the HJ.</text>
</comment>
<feature type="region of interest" description="Small ATPAse domain (RuvB-S)" evidence="9">
    <location>
        <begin position="185"/>
        <end position="255"/>
    </location>
</feature>
<feature type="binding site" evidence="9">
    <location>
        <position position="23"/>
    </location>
    <ligand>
        <name>ATP</name>
        <dbReference type="ChEBI" id="CHEBI:30616"/>
    </ligand>
</feature>